<dbReference type="PROSITE" id="PS50093">
    <property type="entry name" value="PKD"/>
    <property type="match status" value="1"/>
</dbReference>
<dbReference type="InterPro" id="IPR022409">
    <property type="entry name" value="PKD/Chitinase_dom"/>
</dbReference>
<feature type="signal peptide" evidence="1">
    <location>
        <begin position="1"/>
        <end position="21"/>
    </location>
</feature>
<name>A0A5B8A1U9_9BACT</name>
<gene>
    <name evidence="3" type="ORF">FHG12_14710</name>
</gene>
<dbReference type="InterPro" id="IPR000601">
    <property type="entry name" value="PKD_dom"/>
</dbReference>
<evidence type="ECO:0000313" key="4">
    <source>
        <dbReference type="Proteomes" id="UP000305398"/>
    </source>
</evidence>
<dbReference type="InterPro" id="IPR035986">
    <property type="entry name" value="PKD_dom_sf"/>
</dbReference>
<dbReference type="Pfam" id="PF18911">
    <property type="entry name" value="PKD_4"/>
    <property type="match status" value="1"/>
</dbReference>
<evidence type="ECO:0000313" key="3">
    <source>
        <dbReference type="EMBL" id="QDA61268.1"/>
    </source>
</evidence>
<reference evidence="3 4" key="1">
    <citation type="submission" date="2019-06" db="EMBL/GenBank/DDBJ databases">
        <authorList>
            <person name="Srinivasan S."/>
        </authorList>
    </citation>
    <scope>NUCLEOTIDE SEQUENCE [LARGE SCALE GENOMIC DNA]</scope>
    <source>
        <strain evidence="3 4">17J68-5</strain>
    </source>
</reference>
<dbReference type="Proteomes" id="UP000305398">
    <property type="component" value="Chromosome"/>
</dbReference>
<feature type="domain" description="PKD" evidence="2">
    <location>
        <begin position="46"/>
        <end position="111"/>
    </location>
</feature>
<organism evidence="3 4">
    <name type="scientific">Hymenobacter jejuensis</name>
    <dbReference type="NCBI Taxonomy" id="2502781"/>
    <lineage>
        <taxon>Bacteria</taxon>
        <taxon>Pseudomonadati</taxon>
        <taxon>Bacteroidota</taxon>
        <taxon>Cytophagia</taxon>
        <taxon>Cytophagales</taxon>
        <taxon>Hymenobacteraceae</taxon>
        <taxon>Hymenobacter</taxon>
    </lineage>
</organism>
<sequence length="265" mass="27963">MKNIWNKAACLLLASPLLFTACEKNDSGTLEGAVPQTDFTTTIKPVGLTTEVTFTSTNADAFLYQWSFGDGSVGTGKTVTHVYKKSGTVKAQLITAYRGGTSLSAVKDVVLPQNIDFVKQLLTGSGSKTWMLNKAADAAIVVGTEGNPSEYYAGGKANTLPDCQADDEYTFTSAGVFTYDAKAETFVAGGGGCQAPRSGTSEFTFGPATGQGFAMFEFKKAGTFIGVTDAPDLTYRIIDISDKSMLLRAGKPGGTVFQMKLVPKP</sequence>
<dbReference type="OrthoDB" id="753168at2"/>
<protein>
    <submittedName>
        <fullName evidence="3">PKD domain-containing protein</fullName>
    </submittedName>
</protein>
<dbReference type="CDD" id="cd00146">
    <property type="entry name" value="PKD"/>
    <property type="match status" value="1"/>
</dbReference>
<accession>A0A5B8A1U9</accession>
<feature type="chain" id="PRO_5023058400" evidence="1">
    <location>
        <begin position="22"/>
        <end position="265"/>
    </location>
</feature>
<dbReference type="Gene3D" id="2.60.40.10">
    <property type="entry name" value="Immunoglobulins"/>
    <property type="match status" value="1"/>
</dbReference>
<dbReference type="RefSeq" id="WP_139516442.1">
    <property type="nucleotide sequence ID" value="NZ_CP040896.1"/>
</dbReference>
<dbReference type="EMBL" id="CP040896">
    <property type="protein sequence ID" value="QDA61268.1"/>
    <property type="molecule type" value="Genomic_DNA"/>
</dbReference>
<dbReference type="PROSITE" id="PS51257">
    <property type="entry name" value="PROKAR_LIPOPROTEIN"/>
    <property type="match status" value="1"/>
</dbReference>
<keyword evidence="4" id="KW-1185">Reference proteome</keyword>
<dbReference type="KEGG" id="hyj:FHG12_14710"/>
<keyword evidence="1" id="KW-0732">Signal</keyword>
<evidence type="ECO:0000259" key="2">
    <source>
        <dbReference type="PROSITE" id="PS50093"/>
    </source>
</evidence>
<dbReference type="InterPro" id="IPR013783">
    <property type="entry name" value="Ig-like_fold"/>
</dbReference>
<proteinExistence type="predicted"/>
<dbReference type="SUPFAM" id="SSF49299">
    <property type="entry name" value="PKD domain"/>
    <property type="match status" value="1"/>
</dbReference>
<dbReference type="SMART" id="SM00089">
    <property type="entry name" value="PKD"/>
    <property type="match status" value="1"/>
</dbReference>
<dbReference type="AlphaFoldDB" id="A0A5B8A1U9"/>
<evidence type="ECO:0000256" key="1">
    <source>
        <dbReference type="SAM" id="SignalP"/>
    </source>
</evidence>